<dbReference type="Gene3D" id="2.40.160.20">
    <property type="match status" value="1"/>
</dbReference>
<dbReference type="PANTHER" id="PTHR34001">
    <property type="entry name" value="BLL7405 PROTEIN"/>
    <property type="match status" value="1"/>
</dbReference>
<protein>
    <submittedName>
        <fullName evidence="9">Carbohydrate porin</fullName>
    </submittedName>
</protein>
<feature type="signal peptide" evidence="7">
    <location>
        <begin position="1"/>
        <end position="23"/>
    </location>
</feature>
<feature type="domain" description="Outer membrane protein beta-barrel" evidence="8">
    <location>
        <begin position="11"/>
        <end position="255"/>
    </location>
</feature>
<feature type="chain" id="PRO_5044995943" evidence="7">
    <location>
        <begin position="24"/>
        <end position="686"/>
    </location>
</feature>
<dbReference type="InterPro" id="IPR038673">
    <property type="entry name" value="OprB_sf"/>
</dbReference>
<keyword evidence="4" id="KW-0472">Membrane</keyword>
<dbReference type="EMBL" id="JBHUIW010000015">
    <property type="protein sequence ID" value="MFD2183190.1"/>
    <property type="molecule type" value="Genomic_DNA"/>
</dbReference>
<dbReference type="PANTHER" id="PTHR34001:SF3">
    <property type="entry name" value="BLL7405 PROTEIN"/>
    <property type="match status" value="1"/>
</dbReference>
<dbReference type="InterPro" id="IPR027385">
    <property type="entry name" value="Beta-barrel_OMP"/>
</dbReference>
<evidence type="ECO:0000313" key="9">
    <source>
        <dbReference type="EMBL" id="MFD2183190.1"/>
    </source>
</evidence>
<keyword evidence="5" id="KW-0998">Cell outer membrane</keyword>
<name>A0ABW5AL08_9BRAD</name>
<dbReference type="InterPro" id="IPR051692">
    <property type="entry name" value="OMP-like"/>
</dbReference>
<dbReference type="InterPro" id="IPR011250">
    <property type="entry name" value="OMP/PagP_B-barrel"/>
</dbReference>
<keyword evidence="3 7" id="KW-0732">Signal</keyword>
<evidence type="ECO:0000256" key="1">
    <source>
        <dbReference type="ARBA" id="ARBA00004442"/>
    </source>
</evidence>
<evidence type="ECO:0000256" key="2">
    <source>
        <dbReference type="ARBA" id="ARBA00008769"/>
    </source>
</evidence>
<dbReference type="RefSeq" id="WP_378478357.1">
    <property type="nucleotide sequence ID" value="NZ_JBHUIW010000015.1"/>
</dbReference>
<evidence type="ECO:0000256" key="3">
    <source>
        <dbReference type="ARBA" id="ARBA00022729"/>
    </source>
</evidence>
<keyword evidence="10" id="KW-1185">Reference proteome</keyword>
<dbReference type="Gene3D" id="2.40.160.180">
    <property type="entry name" value="Carbohydrate-selective porin OprB"/>
    <property type="match status" value="1"/>
</dbReference>
<gene>
    <name evidence="9" type="ORF">ACFSOX_13610</name>
</gene>
<dbReference type="Pfam" id="PF13505">
    <property type="entry name" value="OMP_b-brl"/>
    <property type="match status" value="1"/>
</dbReference>
<evidence type="ECO:0000313" key="10">
    <source>
        <dbReference type="Proteomes" id="UP001597314"/>
    </source>
</evidence>
<evidence type="ECO:0000256" key="6">
    <source>
        <dbReference type="ARBA" id="ARBA00038306"/>
    </source>
</evidence>
<dbReference type="Pfam" id="PF04966">
    <property type="entry name" value="OprB"/>
    <property type="match status" value="1"/>
</dbReference>
<proteinExistence type="inferred from homology"/>
<evidence type="ECO:0000256" key="7">
    <source>
        <dbReference type="RuleBase" id="RU363072"/>
    </source>
</evidence>
<dbReference type="SUPFAM" id="SSF56925">
    <property type="entry name" value="OMPA-like"/>
    <property type="match status" value="1"/>
</dbReference>
<comment type="similarity">
    <text evidence="6">Belongs to the Omp25/RopB family.</text>
</comment>
<sequence length="686" mass="73379">MRTRILIETAAVGALLVAGPAGAADLRAGAGAGASSGSVPLAYWSGAFVGAHGGWTTGHAEGMAREAAGTVVPVRVDLFEPYDLAKGTGSYSLGLHAGYNWALPSRWVVGVEADITTPNTIGTARTVVSPGGDQTAFGEAVTLAGTLRGRVGYAFDSWLAYATAGFAWSFDRMTATPNPGAATGDEQADGTVAARLWRFGWAAGGGLEIPLTPAWSARAEYLYTGFGTDGVTLPGGRALSADLSAHTIRLGLDYRLGEGRSPFDPLATGVSGLETDRFAFHGQTTYTHQYASPFRSPYAGQNSFYPNQARQTFDATFYIGMRLWDGAELWVNPEIDQGFGLSRSFGVAGFPSGEAYKAGADYPYARLPRAFLRQTIDLGGETETVEGGINQFSGKQTSDRLVITVGKFSVGDVFDTNKYAHDPRTDFLNWALADTGTFDYAADAWAFTYGATVEWYRGDWTFRAGAFDLPKVPNSTDLDPTFQQFELVGEVERRHEIAGRKGKVAVTGFLNRARLATFDDAIAYGQLTGTTPDLAAVRRYRSKTGLSVNVEQEITPTVGAFLRAGFNSGNVETNAFTDISRALAGGLVLSGRMWSRPDDTIGIAGIVNQISPSHVAYLNAGGLTAILGDGMLPNPGREKIVETYYAFPLGFGTWRMTLDYQFVSNPGYNRDRGPASVFGTRLRSTF</sequence>
<accession>A0ABW5AL08</accession>
<reference evidence="10" key="1">
    <citation type="journal article" date="2019" name="Int. J. Syst. Evol. Microbiol.">
        <title>The Global Catalogue of Microorganisms (GCM) 10K type strain sequencing project: providing services to taxonomists for standard genome sequencing and annotation.</title>
        <authorList>
            <consortium name="The Broad Institute Genomics Platform"/>
            <consortium name="The Broad Institute Genome Sequencing Center for Infectious Disease"/>
            <person name="Wu L."/>
            <person name="Ma J."/>
        </authorList>
    </citation>
    <scope>NUCLEOTIDE SEQUENCE [LARGE SCALE GENOMIC DNA]</scope>
    <source>
        <strain evidence="10">CGMCC 1.6774</strain>
    </source>
</reference>
<comment type="subcellular location">
    <subcellularLocation>
        <location evidence="1">Cell outer membrane</location>
    </subcellularLocation>
</comment>
<organism evidence="9 10">
    <name type="scientific">Rhodoplanes azumiensis</name>
    <dbReference type="NCBI Taxonomy" id="1897628"/>
    <lineage>
        <taxon>Bacteria</taxon>
        <taxon>Pseudomonadati</taxon>
        <taxon>Pseudomonadota</taxon>
        <taxon>Alphaproteobacteria</taxon>
        <taxon>Hyphomicrobiales</taxon>
        <taxon>Nitrobacteraceae</taxon>
        <taxon>Rhodoplanes</taxon>
    </lineage>
</organism>
<comment type="similarity">
    <text evidence="2 7">Belongs to the OprB family.</text>
</comment>
<comment type="caution">
    <text evidence="9">The sequence shown here is derived from an EMBL/GenBank/DDBJ whole genome shotgun (WGS) entry which is preliminary data.</text>
</comment>
<evidence type="ECO:0000256" key="5">
    <source>
        <dbReference type="ARBA" id="ARBA00023237"/>
    </source>
</evidence>
<evidence type="ECO:0000259" key="8">
    <source>
        <dbReference type="Pfam" id="PF13505"/>
    </source>
</evidence>
<evidence type="ECO:0000256" key="4">
    <source>
        <dbReference type="ARBA" id="ARBA00023136"/>
    </source>
</evidence>
<dbReference type="InterPro" id="IPR007049">
    <property type="entry name" value="Carb-sel_porin_OprB"/>
</dbReference>
<dbReference type="Proteomes" id="UP001597314">
    <property type="component" value="Unassembled WGS sequence"/>
</dbReference>